<dbReference type="InterPro" id="IPR002716">
    <property type="entry name" value="PIN_dom"/>
</dbReference>
<name>A0ABV9YI80_9PSEU</name>
<dbReference type="SUPFAM" id="SSF88723">
    <property type="entry name" value="PIN domain-like"/>
    <property type="match status" value="1"/>
</dbReference>
<evidence type="ECO:0000313" key="11">
    <source>
        <dbReference type="Proteomes" id="UP001595947"/>
    </source>
</evidence>
<dbReference type="Gene3D" id="3.40.50.1010">
    <property type="entry name" value="5'-nuclease"/>
    <property type="match status" value="1"/>
</dbReference>
<sequence length="126" mass="13429">MRAVLDTSVLIGTELAELEGKLAISVVSLAELHYGVLVGRDRAVRGERLRRLTALRTRFDPIPVDDAVATSYGLLASAVAGVGQSPRPRSLDLLIAATAHAHAARLYTRNAADLVGLEDELEIVSC</sequence>
<organism evidence="10 11">
    <name type="scientific">Actinomycetospora atypica</name>
    <dbReference type="NCBI Taxonomy" id="1290095"/>
    <lineage>
        <taxon>Bacteria</taxon>
        <taxon>Bacillati</taxon>
        <taxon>Actinomycetota</taxon>
        <taxon>Actinomycetes</taxon>
        <taxon>Pseudonocardiales</taxon>
        <taxon>Pseudonocardiaceae</taxon>
        <taxon>Actinomycetospora</taxon>
    </lineage>
</organism>
<evidence type="ECO:0000256" key="6">
    <source>
        <dbReference type="ARBA" id="ARBA00022842"/>
    </source>
</evidence>
<keyword evidence="6 8" id="KW-0460">Magnesium</keyword>
<comment type="similarity">
    <text evidence="7 8">Belongs to the PINc/VapC protein family.</text>
</comment>
<dbReference type="EC" id="3.1.-.-" evidence="8"/>
<evidence type="ECO:0000256" key="4">
    <source>
        <dbReference type="ARBA" id="ARBA00022723"/>
    </source>
</evidence>
<feature type="binding site" evidence="8">
    <location>
        <position position="6"/>
    </location>
    <ligand>
        <name>Mg(2+)</name>
        <dbReference type="ChEBI" id="CHEBI:18420"/>
    </ligand>
</feature>
<feature type="domain" description="PIN" evidence="9">
    <location>
        <begin position="4"/>
        <end position="110"/>
    </location>
</feature>
<evidence type="ECO:0000256" key="3">
    <source>
        <dbReference type="ARBA" id="ARBA00022722"/>
    </source>
</evidence>
<reference evidence="11" key="1">
    <citation type="journal article" date="2019" name="Int. J. Syst. Evol. Microbiol.">
        <title>The Global Catalogue of Microorganisms (GCM) 10K type strain sequencing project: providing services to taxonomists for standard genome sequencing and annotation.</title>
        <authorList>
            <consortium name="The Broad Institute Genomics Platform"/>
            <consortium name="The Broad Institute Genome Sequencing Center for Infectious Disease"/>
            <person name="Wu L."/>
            <person name="Ma J."/>
        </authorList>
    </citation>
    <scope>NUCLEOTIDE SEQUENCE [LARGE SCALE GENOMIC DNA]</scope>
    <source>
        <strain evidence="11">CGMCC 4.7093</strain>
    </source>
</reference>
<dbReference type="PANTHER" id="PTHR33653:SF1">
    <property type="entry name" value="RIBONUCLEASE VAPC2"/>
    <property type="match status" value="1"/>
</dbReference>
<dbReference type="PANTHER" id="PTHR33653">
    <property type="entry name" value="RIBONUCLEASE VAPC2"/>
    <property type="match status" value="1"/>
</dbReference>
<keyword evidence="11" id="KW-1185">Reference proteome</keyword>
<comment type="function">
    <text evidence="8">Toxic component of a toxin-antitoxin (TA) system. An RNase.</text>
</comment>
<evidence type="ECO:0000256" key="7">
    <source>
        <dbReference type="ARBA" id="ARBA00038093"/>
    </source>
</evidence>
<comment type="caution">
    <text evidence="10">The sequence shown here is derived from an EMBL/GenBank/DDBJ whole genome shotgun (WGS) entry which is preliminary data.</text>
</comment>
<dbReference type="Proteomes" id="UP001595947">
    <property type="component" value="Unassembled WGS sequence"/>
</dbReference>
<gene>
    <name evidence="8" type="primary">vapC</name>
    <name evidence="10" type="ORF">ACFPBZ_04970</name>
</gene>
<dbReference type="Pfam" id="PF01850">
    <property type="entry name" value="PIN"/>
    <property type="match status" value="1"/>
</dbReference>
<evidence type="ECO:0000259" key="9">
    <source>
        <dbReference type="Pfam" id="PF01850"/>
    </source>
</evidence>
<dbReference type="HAMAP" id="MF_00265">
    <property type="entry name" value="VapC_Nob1"/>
    <property type="match status" value="1"/>
</dbReference>
<keyword evidence="4 8" id="KW-0479">Metal-binding</keyword>
<keyword evidence="2 8" id="KW-1277">Toxin-antitoxin system</keyword>
<accession>A0ABV9YI80</accession>
<evidence type="ECO:0000256" key="2">
    <source>
        <dbReference type="ARBA" id="ARBA00022649"/>
    </source>
</evidence>
<dbReference type="InterPro" id="IPR050556">
    <property type="entry name" value="Type_II_TA_system_RNase"/>
</dbReference>
<evidence type="ECO:0000313" key="10">
    <source>
        <dbReference type="EMBL" id="MFC5061547.1"/>
    </source>
</evidence>
<feature type="binding site" evidence="8">
    <location>
        <position position="92"/>
    </location>
    <ligand>
        <name>Mg(2+)</name>
        <dbReference type="ChEBI" id="CHEBI:18420"/>
    </ligand>
</feature>
<evidence type="ECO:0000256" key="8">
    <source>
        <dbReference type="HAMAP-Rule" id="MF_00265"/>
    </source>
</evidence>
<comment type="cofactor">
    <cofactor evidence="1 8">
        <name>Mg(2+)</name>
        <dbReference type="ChEBI" id="CHEBI:18420"/>
    </cofactor>
</comment>
<keyword evidence="8" id="KW-0800">Toxin</keyword>
<proteinExistence type="inferred from homology"/>
<keyword evidence="5 8" id="KW-0378">Hydrolase</keyword>
<dbReference type="EMBL" id="JBHSIV010000004">
    <property type="protein sequence ID" value="MFC5061547.1"/>
    <property type="molecule type" value="Genomic_DNA"/>
</dbReference>
<dbReference type="InterPro" id="IPR029060">
    <property type="entry name" value="PIN-like_dom_sf"/>
</dbReference>
<keyword evidence="3 8" id="KW-0540">Nuclease</keyword>
<evidence type="ECO:0000256" key="1">
    <source>
        <dbReference type="ARBA" id="ARBA00001946"/>
    </source>
</evidence>
<protein>
    <recommendedName>
        <fullName evidence="8">Ribonuclease VapC</fullName>
        <shortName evidence="8">RNase VapC</shortName>
        <ecNumber evidence="8">3.1.-.-</ecNumber>
    </recommendedName>
    <alternativeName>
        <fullName evidence="8">Toxin VapC</fullName>
    </alternativeName>
</protein>
<dbReference type="RefSeq" id="WP_378034901.1">
    <property type="nucleotide sequence ID" value="NZ_JBHSIV010000004.1"/>
</dbReference>
<evidence type="ECO:0000256" key="5">
    <source>
        <dbReference type="ARBA" id="ARBA00022801"/>
    </source>
</evidence>
<dbReference type="InterPro" id="IPR022907">
    <property type="entry name" value="VapC_family"/>
</dbReference>